<reference evidence="8" key="1">
    <citation type="submission" date="2022-02" db="EMBL/GenBank/DDBJ databases">
        <authorList>
            <person name="Deutsch MARIE S."/>
        </authorList>
    </citation>
    <scope>NUCLEOTIDE SEQUENCE</scope>
    <source>
        <strain evidence="8">CIRM-BIA865</strain>
    </source>
</reference>
<dbReference type="EC" id="2.1.1.37" evidence="7"/>
<comment type="catalytic activity">
    <reaction evidence="7">
        <text>a 2'-deoxycytidine in DNA + S-adenosyl-L-methionine = a 5-methyl-2'-deoxycytidine in DNA + S-adenosyl-L-homocysteine + H(+)</text>
        <dbReference type="Rhea" id="RHEA:13681"/>
        <dbReference type="Rhea" id="RHEA-COMP:11369"/>
        <dbReference type="Rhea" id="RHEA-COMP:11370"/>
        <dbReference type="ChEBI" id="CHEBI:15378"/>
        <dbReference type="ChEBI" id="CHEBI:57856"/>
        <dbReference type="ChEBI" id="CHEBI:59789"/>
        <dbReference type="ChEBI" id="CHEBI:85452"/>
        <dbReference type="ChEBI" id="CHEBI:85454"/>
        <dbReference type="EC" id="2.1.1.37"/>
    </reaction>
</comment>
<evidence type="ECO:0000256" key="4">
    <source>
        <dbReference type="ARBA" id="ARBA00022747"/>
    </source>
</evidence>
<dbReference type="Gene3D" id="3.90.120.10">
    <property type="entry name" value="DNA Methylase, subunit A, domain 2"/>
    <property type="match status" value="1"/>
</dbReference>
<feature type="active site" evidence="5">
    <location>
        <position position="198"/>
    </location>
</feature>
<evidence type="ECO:0000256" key="1">
    <source>
        <dbReference type="ARBA" id="ARBA00022603"/>
    </source>
</evidence>
<dbReference type="PROSITE" id="PS00094">
    <property type="entry name" value="C5_MTASE_1"/>
    <property type="match status" value="1"/>
</dbReference>
<dbReference type="PROSITE" id="PS00095">
    <property type="entry name" value="C5_MTASE_2"/>
    <property type="match status" value="1"/>
</dbReference>
<dbReference type="GO" id="GO:0003886">
    <property type="term" value="F:DNA (cytosine-5-)-methyltransferase activity"/>
    <property type="evidence" value="ECO:0007669"/>
    <property type="project" value="UniProtKB-EC"/>
</dbReference>
<gene>
    <name evidence="8" type="ORF">LDD865_0443</name>
</gene>
<dbReference type="Proteomes" id="UP001295440">
    <property type="component" value="Chromosome"/>
</dbReference>
<dbReference type="SUPFAM" id="SSF53335">
    <property type="entry name" value="S-adenosyl-L-methionine-dependent methyltransferases"/>
    <property type="match status" value="1"/>
</dbReference>
<dbReference type="PRINTS" id="PR00105">
    <property type="entry name" value="C5METTRFRASE"/>
</dbReference>
<keyword evidence="4" id="KW-0680">Restriction system</keyword>
<accession>A0AAU9R393</accession>
<keyword evidence="2 5" id="KW-0808">Transferase</keyword>
<dbReference type="PANTHER" id="PTHR10629">
    <property type="entry name" value="CYTOSINE-SPECIFIC METHYLTRANSFERASE"/>
    <property type="match status" value="1"/>
</dbReference>
<dbReference type="REBASE" id="743647">
    <property type="entry name" value="M2.Lde865ORF442P"/>
</dbReference>
<proteinExistence type="inferred from homology"/>
<keyword evidence="1 5" id="KW-0489">Methyltransferase</keyword>
<organism evidence="8 9">
    <name type="scientific">Lactobacillus delbrueckii subsp. delbrueckii</name>
    <dbReference type="NCBI Taxonomy" id="83684"/>
    <lineage>
        <taxon>Bacteria</taxon>
        <taxon>Bacillati</taxon>
        <taxon>Bacillota</taxon>
        <taxon>Bacilli</taxon>
        <taxon>Lactobacillales</taxon>
        <taxon>Lactobacillaceae</taxon>
        <taxon>Lactobacillus</taxon>
    </lineage>
</organism>
<dbReference type="EMBL" id="OV915080">
    <property type="protein sequence ID" value="CAH1705604.1"/>
    <property type="molecule type" value="Genomic_DNA"/>
</dbReference>
<dbReference type="Gene3D" id="3.40.50.150">
    <property type="entry name" value="Vaccinia Virus protein VP39"/>
    <property type="match status" value="1"/>
</dbReference>
<evidence type="ECO:0000313" key="9">
    <source>
        <dbReference type="Proteomes" id="UP001295440"/>
    </source>
</evidence>
<evidence type="ECO:0000256" key="7">
    <source>
        <dbReference type="RuleBase" id="RU000417"/>
    </source>
</evidence>
<name>A0AAU9R393_9LACO</name>
<dbReference type="InterPro" id="IPR050390">
    <property type="entry name" value="C5-Methyltransferase"/>
</dbReference>
<sequence>MADNVKYLSSNIFNLKIFTKKEVVIMIENLVKTIDLLLPEAEPEASDEHVAEMLNSFGLTDSTRDLKQLKALTGKTLYEQLLESMKKISKENVFANRYLRKYSKEYREIESTDLAQLAKPTLVDLFCGSGGLSLGLAQSGFRVIFANDIEKAALQTYSFNHPEIPGDQITMGGIENISSHINDYVNEEVDMVAGGPPCQGFSEANRQRLIDDPRNKLYKYYVESVTALQPKVFVMENVKGMLKVAGQVLEDFNNSASHYDIYYKVLNARNFGVPQNRERLIYIGIRKDIADRYKTSAEEVMNQILNKSGKQGDRPLSEALVGLRPLEASRVKNNPQLENEKIGYLIDKEEAVYGSKYLQLINLDGQGNLVFNHKSRYNNDRDIEIYGRMEPGDRSDSPKIADIMPYTSRKDIFKDKYFKLIPSVPCKTITAHMKFDCNMYIHPSQARGLTPREAARIQSYPDDFFFQGSFTKTYQQIGNSVPPLLARAIGQELIKFTK</sequence>
<evidence type="ECO:0000256" key="2">
    <source>
        <dbReference type="ARBA" id="ARBA00022679"/>
    </source>
</evidence>
<dbReference type="AlphaFoldDB" id="A0AAU9R393"/>
<dbReference type="PROSITE" id="PS51679">
    <property type="entry name" value="SAM_MT_C5"/>
    <property type="match status" value="1"/>
</dbReference>
<protein>
    <recommendedName>
        <fullName evidence="7">Cytosine-specific methyltransferase</fullName>
        <ecNumber evidence="7">2.1.1.37</ecNumber>
    </recommendedName>
</protein>
<dbReference type="PANTHER" id="PTHR10629:SF52">
    <property type="entry name" value="DNA (CYTOSINE-5)-METHYLTRANSFERASE 1"/>
    <property type="match status" value="1"/>
</dbReference>
<dbReference type="RefSeq" id="WP_260368858.1">
    <property type="nucleotide sequence ID" value="NZ_OV915080.1"/>
</dbReference>
<dbReference type="GO" id="GO:0032259">
    <property type="term" value="P:methylation"/>
    <property type="evidence" value="ECO:0007669"/>
    <property type="project" value="UniProtKB-KW"/>
</dbReference>
<dbReference type="NCBIfam" id="TIGR00675">
    <property type="entry name" value="dcm"/>
    <property type="match status" value="1"/>
</dbReference>
<dbReference type="Pfam" id="PF00145">
    <property type="entry name" value="DNA_methylase"/>
    <property type="match status" value="1"/>
</dbReference>
<dbReference type="InterPro" id="IPR001525">
    <property type="entry name" value="C5_MeTfrase"/>
</dbReference>
<dbReference type="InterPro" id="IPR031303">
    <property type="entry name" value="C5_meth_CS"/>
</dbReference>
<dbReference type="InterPro" id="IPR018117">
    <property type="entry name" value="C5_DNA_meth_AS"/>
</dbReference>
<comment type="similarity">
    <text evidence="5 6">Belongs to the class I-like SAM-binding methyltransferase superfamily. C5-methyltransferase family.</text>
</comment>
<dbReference type="InterPro" id="IPR029063">
    <property type="entry name" value="SAM-dependent_MTases_sf"/>
</dbReference>
<evidence type="ECO:0000256" key="6">
    <source>
        <dbReference type="RuleBase" id="RU000416"/>
    </source>
</evidence>
<evidence type="ECO:0000256" key="3">
    <source>
        <dbReference type="ARBA" id="ARBA00022691"/>
    </source>
</evidence>
<dbReference type="GO" id="GO:0009307">
    <property type="term" value="P:DNA restriction-modification system"/>
    <property type="evidence" value="ECO:0007669"/>
    <property type="project" value="UniProtKB-KW"/>
</dbReference>
<evidence type="ECO:0000256" key="5">
    <source>
        <dbReference type="PROSITE-ProRule" id="PRU01016"/>
    </source>
</evidence>
<evidence type="ECO:0000313" key="8">
    <source>
        <dbReference type="EMBL" id="CAH1705604.1"/>
    </source>
</evidence>
<keyword evidence="3 5" id="KW-0949">S-adenosyl-L-methionine</keyword>